<dbReference type="Proteomes" id="UP000237000">
    <property type="component" value="Unassembled WGS sequence"/>
</dbReference>
<gene>
    <name evidence="2" type="ORF">TorRG33x02_013580</name>
</gene>
<protein>
    <submittedName>
        <fullName evidence="2">Uncharacterized protein</fullName>
    </submittedName>
</protein>
<name>A0A2P5FZV2_TREOI</name>
<evidence type="ECO:0000256" key="1">
    <source>
        <dbReference type="SAM" id="MobiDB-lite"/>
    </source>
</evidence>
<sequence length="112" mass="13503">MTEHSFRYGRHQPAHQELIRSHPELKIRIHHLYWIAITMILYNELRRTKSGSEKKSIKIMSSNRWKHLRTPIRVVTSIKMKSQRSKSSRKRKLRTMSCNWNRGREQRPRAGA</sequence>
<dbReference type="EMBL" id="JXTC01000003">
    <property type="protein sequence ID" value="POO03297.1"/>
    <property type="molecule type" value="Genomic_DNA"/>
</dbReference>
<reference evidence="3" key="1">
    <citation type="submission" date="2016-06" db="EMBL/GenBank/DDBJ databases">
        <title>Parallel loss of symbiosis genes in relatives of nitrogen-fixing non-legume Parasponia.</title>
        <authorList>
            <person name="Van Velzen R."/>
            <person name="Holmer R."/>
            <person name="Bu F."/>
            <person name="Rutten L."/>
            <person name="Van Zeijl A."/>
            <person name="Liu W."/>
            <person name="Santuari L."/>
            <person name="Cao Q."/>
            <person name="Sharma T."/>
            <person name="Shen D."/>
            <person name="Roswanjaya Y."/>
            <person name="Wardhani T."/>
            <person name="Kalhor M.S."/>
            <person name="Jansen J."/>
            <person name="Van den Hoogen J."/>
            <person name="Gungor B."/>
            <person name="Hartog M."/>
            <person name="Hontelez J."/>
            <person name="Verver J."/>
            <person name="Yang W.-C."/>
            <person name="Schijlen E."/>
            <person name="Repin R."/>
            <person name="Schilthuizen M."/>
            <person name="Schranz E."/>
            <person name="Heidstra R."/>
            <person name="Miyata K."/>
            <person name="Fedorova E."/>
            <person name="Kohlen W."/>
            <person name="Bisseling T."/>
            <person name="Smit S."/>
            <person name="Geurts R."/>
        </authorList>
    </citation>
    <scope>NUCLEOTIDE SEQUENCE [LARGE SCALE GENOMIC DNA]</scope>
    <source>
        <strain evidence="3">cv. RG33-2</strain>
    </source>
</reference>
<evidence type="ECO:0000313" key="2">
    <source>
        <dbReference type="EMBL" id="POO03297.1"/>
    </source>
</evidence>
<feature type="compositionally biased region" description="Basic and acidic residues" evidence="1">
    <location>
        <begin position="102"/>
        <end position="112"/>
    </location>
</feature>
<feature type="region of interest" description="Disordered" evidence="1">
    <location>
        <begin position="80"/>
        <end position="112"/>
    </location>
</feature>
<dbReference type="InParanoid" id="A0A2P5FZV2"/>
<proteinExistence type="predicted"/>
<organism evidence="2 3">
    <name type="scientific">Trema orientale</name>
    <name type="common">Charcoal tree</name>
    <name type="synonym">Celtis orientalis</name>
    <dbReference type="NCBI Taxonomy" id="63057"/>
    <lineage>
        <taxon>Eukaryota</taxon>
        <taxon>Viridiplantae</taxon>
        <taxon>Streptophyta</taxon>
        <taxon>Embryophyta</taxon>
        <taxon>Tracheophyta</taxon>
        <taxon>Spermatophyta</taxon>
        <taxon>Magnoliopsida</taxon>
        <taxon>eudicotyledons</taxon>
        <taxon>Gunneridae</taxon>
        <taxon>Pentapetalae</taxon>
        <taxon>rosids</taxon>
        <taxon>fabids</taxon>
        <taxon>Rosales</taxon>
        <taxon>Cannabaceae</taxon>
        <taxon>Trema</taxon>
    </lineage>
</organism>
<feature type="compositionally biased region" description="Basic residues" evidence="1">
    <location>
        <begin position="81"/>
        <end position="94"/>
    </location>
</feature>
<comment type="caution">
    <text evidence="2">The sequence shown here is derived from an EMBL/GenBank/DDBJ whole genome shotgun (WGS) entry which is preliminary data.</text>
</comment>
<accession>A0A2P5FZV2</accession>
<evidence type="ECO:0000313" key="3">
    <source>
        <dbReference type="Proteomes" id="UP000237000"/>
    </source>
</evidence>
<keyword evidence="3" id="KW-1185">Reference proteome</keyword>
<dbReference type="OrthoDB" id="10407877at2759"/>
<dbReference type="AlphaFoldDB" id="A0A2P5FZV2"/>